<protein>
    <recommendedName>
        <fullName evidence="4">Protein-L-isoaspartate O-methyltransferase</fullName>
        <ecNumber evidence="3">2.1.1.77</ecNumber>
    </recommendedName>
    <alternativeName>
        <fullName evidence="11">L-isoaspartyl protein carboxyl methyltransferase</fullName>
    </alternativeName>
    <alternativeName>
        <fullName evidence="9">Protein L-isoaspartyl methyltransferase</fullName>
    </alternativeName>
    <alternativeName>
        <fullName evidence="10">Protein-beta-aspartate methyltransferase</fullName>
    </alternativeName>
</protein>
<evidence type="ECO:0000256" key="7">
    <source>
        <dbReference type="ARBA" id="ARBA00022679"/>
    </source>
</evidence>
<evidence type="ECO:0000256" key="6">
    <source>
        <dbReference type="ARBA" id="ARBA00022603"/>
    </source>
</evidence>
<keyword evidence="8" id="KW-0949">S-adenosyl-L-methionine</keyword>
<dbReference type="Proteomes" id="UP001596380">
    <property type="component" value="Unassembled WGS sequence"/>
</dbReference>
<name>A0ABW2CXG9_9ACTN</name>
<evidence type="ECO:0000256" key="3">
    <source>
        <dbReference type="ARBA" id="ARBA00011890"/>
    </source>
</evidence>
<dbReference type="EMBL" id="JBHSXS010000036">
    <property type="protein sequence ID" value="MFC6885309.1"/>
    <property type="molecule type" value="Genomic_DNA"/>
</dbReference>
<accession>A0ABW2CXG9</accession>
<dbReference type="CDD" id="cd02440">
    <property type="entry name" value="AdoMet_MTases"/>
    <property type="match status" value="1"/>
</dbReference>
<evidence type="ECO:0000256" key="11">
    <source>
        <dbReference type="ARBA" id="ARBA00031350"/>
    </source>
</evidence>
<dbReference type="Gene3D" id="3.40.50.150">
    <property type="entry name" value="Vaccinia Virus protein VP39"/>
    <property type="match status" value="1"/>
</dbReference>
<dbReference type="SUPFAM" id="SSF53335">
    <property type="entry name" value="S-adenosyl-L-methionine-dependent methyltransferases"/>
    <property type="match status" value="1"/>
</dbReference>
<evidence type="ECO:0000256" key="9">
    <source>
        <dbReference type="ARBA" id="ARBA00030757"/>
    </source>
</evidence>
<organism evidence="12 13">
    <name type="scientific">Actinomadura yumaensis</name>
    <dbReference type="NCBI Taxonomy" id="111807"/>
    <lineage>
        <taxon>Bacteria</taxon>
        <taxon>Bacillati</taxon>
        <taxon>Actinomycetota</taxon>
        <taxon>Actinomycetes</taxon>
        <taxon>Streptosporangiales</taxon>
        <taxon>Thermomonosporaceae</taxon>
        <taxon>Actinomadura</taxon>
    </lineage>
</organism>
<keyword evidence="7" id="KW-0808">Transferase</keyword>
<comment type="subcellular location">
    <subcellularLocation>
        <location evidence="1">Cytoplasm</location>
    </subcellularLocation>
</comment>
<proteinExistence type="inferred from homology"/>
<evidence type="ECO:0000313" key="12">
    <source>
        <dbReference type="EMBL" id="MFC6885309.1"/>
    </source>
</evidence>
<dbReference type="InterPro" id="IPR029063">
    <property type="entry name" value="SAM-dependent_MTases_sf"/>
</dbReference>
<comment type="caution">
    <text evidence="12">The sequence shown here is derived from an EMBL/GenBank/DDBJ whole genome shotgun (WGS) entry which is preliminary data.</text>
</comment>
<comment type="similarity">
    <text evidence="2">Belongs to the methyltransferase superfamily. L-isoaspartyl/D-aspartyl protein methyltransferase family.</text>
</comment>
<dbReference type="Pfam" id="PF01135">
    <property type="entry name" value="PCMT"/>
    <property type="match status" value="1"/>
</dbReference>
<dbReference type="RefSeq" id="WP_164717271.1">
    <property type="nucleotide sequence ID" value="NZ_JBHSXS010000036.1"/>
</dbReference>
<evidence type="ECO:0000256" key="1">
    <source>
        <dbReference type="ARBA" id="ARBA00004496"/>
    </source>
</evidence>
<evidence type="ECO:0000256" key="2">
    <source>
        <dbReference type="ARBA" id="ARBA00005369"/>
    </source>
</evidence>
<sequence length="252" mass="27274">MRQVNRVDRRLFIPDRIWHQAEPGEPQVPLDRADDPDLWEKIVASDDPVTIQVEDGQPGKWGHPWPTSSSTAPWLMDRMLGVLDLEPGMRVLEIGAGTGWNAAVLADAGAEVVSVEIDAGIAELARANLARAGFADRVTVVTGDGERGAPGHGPFHRIIATAAAHTIPYAWVEQAAQGALIVAPYTGEHGGGALLVLTVADGTAAGESVDHEAWFMPMRGQRLQQDELRKIPRDGRRLRVRVTREGQEVTTA</sequence>
<evidence type="ECO:0000256" key="4">
    <source>
        <dbReference type="ARBA" id="ARBA00013346"/>
    </source>
</evidence>
<reference evidence="13" key="1">
    <citation type="journal article" date="2019" name="Int. J. Syst. Evol. Microbiol.">
        <title>The Global Catalogue of Microorganisms (GCM) 10K type strain sequencing project: providing services to taxonomists for standard genome sequencing and annotation.</title>
        <authorList>
            <consortium name="The Broad Institute Genomics Platform"/>
            <consortium name="The Broad Institute Genome Sequencing Center for Infectious Disease"/>
            <person name="Wu L."/>
            <person name="Ma J."/>
        </authorList>
    </citation>
    <scope>NUCLEOTIDE SEQUENCE [LARGE SCALE GENOMIC DNA]</scope>
    <source>
        <strain evidence="13">JCM 3369</strain>
    </source>
</reference>
<dbReference type="PANTHER" id="PTHR11579">
    <property type="entry name" value="PROTEIN-L-ISOASPARTATE O-METHYLTRANSFERASE"/>
    <property type="match status" value="1"/>
</dbReference>
<gene>
    <name evidence="12" type="ORF">ACFQKB_36510</name>
</gene>
<dbReference type="EC" id="2.1.1.77" evidence="3"/>
<dbReference type="PANTHER" id="PTHR11579:SF0">
    <property type="entry name" value="PROTEIN-L-ISOASPARTATE(D-ASPARTATE) O-METHYLTRANSFERASE"/>
    <property type="match status" value="1"/>
</dbReference>
<evidence type="ECO:0000256" key="8">
    <source>
        <dbReference type="ARBA" id="ARBA00022691"/>
    </source>
</evidence>
<keyword evidence="5" id="KW-0963">Cytoplasm</keyword>
<evidence type="ECO:0000256" key="10">
    <source>
        <dbReference type="ARBA" id="ARBA00031323"/>
    </source>
</evidence>
<evidence type="ECO:0000313" key="13">
    <source>
        <dbReference type="Proteomes" id="UP001596380"/>
    </source>
</evidence>
<dbReference type="InterPro" id="IPR000682">
    <property type="entry name" value="PCMT"/>
</dbReference>
<evidence type="ECO:0000256" key="5">
    <source>
        <dbReference type="ARBA" id="ARBA00022490"/>
    </source>
</evidence>
<keyword evidence="13" id="KW-1185">Reference proteome</keyword>
<keyword evidence="6" id="KW-0489">Methyltransferase</keyword>